<reference evidence="1 2" key="1">
    <citation type="submission" date="2019-03" db="EMBL/GenBank/DDBJ databases">
        <title>This is whole genome sequence of Paenibacillus sp MS74 strain.</title>
        <authorList>
            <person name="Trinh H.N."/>
        </authorList>
    </citation>
    <scope>NUCLEOTIDE SEQUENCE [LARGE SCALE GENOMIC DNA]</scope>
    <source>
        <strain evidence="1 2">MS74</strain>
    </source>
</reference>
<gene>
    <name evidence="1" type="ORF">E1757_30005</name>
</gene>
<dbReference type="RefSeq" id="WP_133235225.1">
    <property type="nucleotide sequence ID" value="NZ_SMRT01000021.1"/>
</dbReference>
<dbReference type="AlphaFoldDB" id="A0A4R5KBA4"/>
<organism evidence="1 2">
    <name type="scientific">Paenibacillus piri</name>
    <dbReference type="NCBI Taxonomy" id="2547395"/>
    <lineage>
        <taxon>Bacteria</taxon>
        <taxon>Bacillati</taxon>
        <taxon>Bacillota</taxon>
        <taxon>Bacilli</taxon>
        <taxon>Bacillales</taxon>
        <taxon>Paenibacillaceae</taxon>
        <taxon>Paenibacillus</taxon>
    </lineage>
</organism>
<evidence type="ECO:0000313" key="2">
    <source>
        <dbReference type="Proteomes" id="UP000295636"/>
    </source>
</evidence>
<evidence type="ECO:0000313" key="1">
    <source>
        <dbReference type="EMBL" id="TDF92306.1"/>
    </source>
</evidence>
<dbReference type="Proteomes" id="UP000295636">
    <property type="component" value="Unassembled WGS sequence"/>
</dbReference>
<dbReference type="OrthoDB" id="9807465at2"/>
<comment type="caution">
    <text evidence="1">The sequence shown here is derived from an EMBL/GenBank/DDBJ whole genome shotgun (WGS) entry which is preliminary data.</text>
</comment>
<proteinExistence type="predicted"/>
<sequence length="440" mass="50417">MKHHIGSTGPLGWREVHANADFTMNIRLEEAGFVELDLLAKSESDWRVDGYESSVLRIWLEREYNQDCVLFYGNRPFTYTRLLGYLEAGDYTLRLAFHPDLSSPQVKRAYIESVHVRRIGVESAELFEIYKHSPVLYGRSVYHPYESRYTDTPLLLFYFTEPLADGKAIEYQMIFSHEDEGTPTPLLMSKWGRTTDIEWVYRVELDGSGEVRKATFQGPEHITGHFKGGTALGGHPVLQVATTNGMVHDTVTSGYRFLLPPMYEWNRQVEPRERVMDAYPFTYQVTAWEMERQYAAESPAVNNSFQLADLRHYLYVQTAKVTAEPGVRTSIDIQVKLKGVNGWFSGSFGDLRHGNFRCAYDGPYHQFSTTVKLPEGTGYDDMEEVCAVWLPGGEASVLVPEFKGFFLDRDYAPLSPIRSSTAVTVSQERPRQTLWRWDFA</sequence>
<name>A0A4R5KBA4_9BACL</name>
<protein>
    <submittedName>
        <fullName evidence="1">Uncharacterized protein</fullName>
    </submittedName>
</protein>
<keyword evidence="2" id="KW-1185">Reference proteome</keyword>
<accession>A0A4R5KBA4</accession>
<dbReference type="EMBL" id="SMRT01000021">
    <property type="protein sequence ID" value="TDF92306.1"/>
    <property type="molecule type" value="Genomic_DNA"/>
</dbReference>